<dbReference type="EMBL" id="JBANMG010000002">
    <property type="protein sequence ID" value="KAK6956545.1"/>
    <property type="molecule type" value="Genomic_DNA"/>
</dbReference>
<keyword evidence="4" id="KW-1185">Reference proteome</keyword>
<dbReference type="PANTHER" id="PTHR38788:SF3">
    <property type="entry name" value="CLR5 DOMAIN-CONTAINING PROTEIN"/>
    <property type="match status" value="1"/>
</dbReference>
<feature type="region of interest" description="Disordered" evidence="1">
    <location>
        <begin position="180"/>
        <end position="208"/>
    </location>
</feature>
<accession>A0AAX6MV95</accession>
<dbReference type="Proteomes" id="UP001369815">
    <property type="component" value="Unassembled WGS sequence"/>
</dbReference>
<evidence type="ECO:0000313" key="3">
    <source>
        <dbReference type="EMBL" id="KAK6956545.1"/>
    </source>
</evidence>
<evidence type="ECO:0000259" key="2">
    <source>
        <dbReference type="Pfam" id="PF14420"/>
    </source>
</evidence>
<reference evidence="3 4" key="1">
    <citation type="journal article" date="2024" name="Front Chem Biol">
        <title>Unveiling the potential of Daldinia eschscholtzii MFLUCC 19-0629 through bioactivity and bioinformatics studies for enhanced sustainable agriculture production.</title>
        <authorList>
            <person name="Brooks S."/>
            <person name="Weaver J.A."/>
            <person name="Klomchit A."/>
            <person name="Alharthi S.A."/>
            <person name="Onlamun T."/>
            <person name="Nurani R."/>
            <person name="Vong T.K."/>
            <person name="Alberti F."/>
            <person name="Greco C."/>
        </authorList>
    </citation>
    <scope>NUCLEOTIDE SEQUENCE [LARGE SCALE GENOMIC DNA]</scope>
    <source>
        <strain evidence="3">MFLUCC 19-0629</strain>
    </source>
</reference>
<sequence length="306" mass="32907">MTKPWEAHEATIKDLYANNTLSVVRQIMIEQYGFKASVRAYRGRLIRWDVRKYNCRKRGSPGISHSSGTDEGSSFTSGSDTSSPVLATTAAAIGDARAILPRAVMKQADAAAAAAATDGHLAMPMRMNQLHDLSQQQFVIFGTDKSKPKAFLSAPQTSGGGGGNNNSAQFEWETTSAPLLKKDPDATDLDDYAGSQQDDGLPPPSSYFSGLAASMMQAPENGNNKSSYDIGYGPATASQHRNINGGGSGLGYYNPSAQQQQQQQQHHHHHQQQQARNAIIGVNQVPPDMSFVTQTRGYGHEGMVHG</sequence>
<evidence type="ECO:0000313" key="4">
    <source>
        <dbReference type="Proteomes" id="UP001369815"/>
    </source>
</evidence>
<dbReference type="AlphaFoldDB" id="A0AAX6MV95"/>
<comment type="caution">
    <text evidence="3">The sequence shown here is derived from an EMBL/GenBank/DDBJ whole genome shotgun (WGS) entry which is preliminary data.</text>
</comment>
<feature type="domain" description="Clr5" evidence="2">
    <location>
        <begin position="1"/>
        <end position="52"/>
    </location>
</feature>
<feature type="region of interest" description="Disordered" evidence="1">
    <location>
        <begin position="242"/>
        <end position="275"/>
    </location>
</feature>
<dbReference type="InterPro" id="IPR025676">
    <property type="entry name" value="Clr5_dom"/>
</dbReference>
<dbReference type="PANTHER" id="PTHR38788">
    <property type="entry name" value="CLR5 DOMAIN-CONTAINING PROTEIN"/>
    <property type="match status" value="1"/>
</dbReference>
<proteinExistence type="predicted"/>
<feature type="compositionally biased region" description="Low complexity" evidence="1">
    <location>
        <begin position="66"/>
        <end position="83"/>
    </location>
</feature>
<dbReference type="Pfam" id="PF14420">
    <property type="entry name" value="Clr5"/>
    <property type="match status" value="1"/>
</dbReference>
<protein>
    <recommendedName>
        <fullName evidence="2">Clr5 domain-containing protein</fullName>
    </recommendedName>
</protein>
<evidence type="ECO:0000256" key="1">
    <source>
        <dbReference type="SAM" id="MobiDB-lite"/>
    </source>
</evidence>
<organism evidence="3 4">
    <name type="scientific">Daldinia eschscholtzii</name>
    <dbReference type="NCBI Taxonomy" id="292717"/>
    <lineage>
        <taxon>Eukaryota</taxon>
        <taxon>Fungi</taxon>
        <taxon>Dikarya</taxon>
        <taxon>Ascomycota</taxon>
        <taxon>Pezizomycotina</taxon>
        <taxon>Sordariomycetes</taxon>
        <taxon>Xylariomycetidae</taxon>
        <taxon>Xylariales</taxon>
        <taxon>Hypoxylaceae</taxon>
        <taxon>Daldinia</taxon>
    </lineage>
</organism>
<name>A0AAX6MV95_9PEZI</name>
<feature type="region of interest" description="Disordered" evidence="1">
    <location>
        <begin position="57"/>
        <end position="83"/>
    </location>
</feature>
<gene>
    <name evidence="3" type="ORF">Daesc_001823</name>
</gene>